<dbReference type="EMBL" id="CACRSP010000002">
    <property type="protein sequence ID" value="VYS76642.1"/>
    <property type="molecule type" value="Genomic_DNA"/>
</dbReference>
<protein>
    <submittedName>
        <fullName evidence="1">Uncharacterized protein</fullName>
    </submittedName>
</protein>
<evidence type="ECO:0000313" key="1">
    <source>
        <dbReference type="EMBL" id="VYS76642.1"/>
    </source>
</evidence>
<proteinExistence type="predicted"/>
<dbReference type="AlphaFoldDB" id="A0A6N2R6V8"/>
<organism evidence="1">
    <name type="scientific">Bifidobacterium dentium</name>
    <dbReference type="NCBI Taxonomy" id="1689"/>
    <lineage>
        <taxon>Bacteria</taxon>
        <taxon>Bacillati</taxon>
        <taxon>Actinomycetota</taxon>
        <taxon>Actinomycetes</taxon>
        <taxon>Bifidobacteriales</taxon>
        <taxon>Bifidobacteriaceae</taxon>
        <taxon>Bifidobacterium</taxon>
    </lineage>
</organism>
<sequence length="259" mass="27381">MGASACSTPRVAGRAESERRLSACESAYLSASSNSDRMNDTSTHIVERYLSARQASYDWIETATQCSARFGEGTMRGAQARHIVRTLATRLGIAVDPVTPSRLDDVSSLDLDDDSLSTMAEAEDAAGFATEILAARSDDNVSLDLSDRHKTTSQRLISLAGNDDDHRDKVYDAATLLANPDTMVDGATGLKAPTGAVIEMNCARSEISAVAASSNATGEGTSSNASRKASLGTLAALIADRAELALYWGYPAFDEALFD</sequence>
<name>A0A6N2R6V8_9BIFI</name>
<reference evidence="1" key="1">
    <citation type="submission" date="2019-11" db="EMBL/GenBank/DDBJ databases">
        <authorList>
            <person name="Feng L."/>
        </authorList>
    </citation>
    <scope>NUCLEOTIDE SEQUENCE</scope>
    <source>
        <strain evidence="1">BdentiumLFYP24</strain>
    </source>
</reference>
<accession>A0A6N2R6V8</accession>
<gene>
    <name evidence="1" type="ORF">BDLFYP24_00850</name>
</gene>